<comment type="caution">
    <text evidence="3">The sequence shown here is derived from an EMBL/GenBank/DDBJ whole genome shotgun (WGS) entry which is preliminary data.</text>
</comment>
<dbReference type="EMBL" id="VSSQ01004310">
    <property type="protein sequence ID" value="MPM24638.1"/>
    <property type="molecule type" value="Genomic_DNA"/>
</dbReference>
<dbReference type="CDD" id="cd00090">
    <property type="entry name" value="HTH_ARSR"/>
    <property type="match status" value="1"/>
</dbReference>
<dbReference type="PIRSF" id="PIRSF006692">
    <property type="entry name" value="TF_HTH_AF0396_prd"/>
    <property type="match status" value="1"/>
</dbReference>
<dbReference type="Gene3D" id="1.10.10.10">
    <property type="entry name" value="Winged helix-like DNA-binding domain superfamily/Winged helix DNA-binding domain"/>
    <property type="match status" value="1"/>
</dbReference>
<name>A0A644Y9N5_9ZZZZ</name>
<organism evidence="3">
    <name type="scientific">bioreactor metagenome</name>
    <dbReference type="NCBI Taxonomy" id="1076179"/>
    <lineage>
        <taxon>unclassified sequences</taxon>
        <taxon>metagenomes</taxon>
        <taxon>ecological metagenomes</taxon>
    </lineage>
</organism>
<dbReference type="InterPro" id="IPR036388">
    <property type="entry name" value="WH-like_DNA-bd_sf"/>
</dbReference>
<dbReference type="InterPro" id="IPR057527">
    <property type="entry name" value="HVO_A0261-like_N"/>
</dbReference>
<dbReference type="InterPro" id="IPR013561">
    <property type="entry name" value="FilR1_middle_dom"/>
</dbReference>
<reference evidence="3" key="1">
    <citation type="submission" date="2019-08" db="EMBL/GenBank/DDBJ databases">
        <authorList>
            <person name="Kucharzyk K."/>
            <person name="Murdoch R.W."/>
            <person name="Higgins S."/>
            <person name="Loffler F."/>
        </authorList>
    </citation>
    <scope>NUCLEOTIDE SEQUENCE</scope>
</reference>
<gene>
    <name evidence="3" type="ORF">SDC9_71121</name>
</gene>
<dbReference type="Pfam" id="PF08350">
    <property type="entry name" value="FilR1_middle"/>
    <property type="match status" value="1"/>
</dbReference>
<protein>
    <submittedName>
        <fullName evidence="3">Uncharacterized protein</fullName>
    </submittedName>
</protein>
<evidence type="ECO:0000259" key="2">
    <source>
        <dbReference type="Pfam" id="PF25213"/>
    </source>
</evidence>
<dbReference type="AlphaFoldDB" id="A0A644Y9N5"/>
<dbReference type="Pfam" id="PF25213">
    <property type="entry name" value="HVO_A0261_N"/>
    <property type="match status" value="1"/>
</dbReference>
<feature type="domain" description="HVO-A0261-like N-terminal" evidence="2">
    <location>
        <begin position="6"/>
        <end position="83"/>
    </location>
</feature>
<dbReference type="SUPFAM" id="SSF46785">
    <property type="entry name" value="Winged helix' DNA-binding domain"/>
    <property type="match status" value="1"/>
</dbReference>
<dbReference type="InterPro" id="IPR011991">
    <property type="entry name" value="ArsR-like_HTH"/>
</dbReference>
<sequence length="296" mass="34557">MQPELIDVVFRSQKRKDLLLLLGEEPRTMEEIKVLLDVSPTAILPQIKRLTDSNLVIQNNGSYELTDMGEQVFKKVRSLVDVLTLVEKNNYWIEHDLDGIPQYLLDRIGDIKDCDLIKADPSQIFEPNTELLNFFSSSRYLMVFSSFYRPEFLPLYSKLARLESEVSLIFTESVLEKFLHNYERKIRKFASMENIELFVCKDGVKIAELIVSDLGMMISLFDSQGRFYHEYMYCSEPQAISWARELFDLYKSRALKVEGEKSIDRFICTSENGSFFESEMLNLHTDVSKILMHIQH</sequence>
<accession>A0A644Y9N5</accession>
<proteinExistence type="predicted"/>
<feature type="domain" description="Methanogenesis regulatory protein FilR1 middle" evidence="1">
    <location>
        <begin position="124"/>
        <end position="252"/>
    </location>
</feature>
<dbReference type="InterPro" id="IPR036390">
    <property type="entry name" value="WH_DNA-bd_sf"/>
</dbReference>
<dbReference type="InterPro" id="IPR016490">
    <property type="entry name" value="Tscrpt_reg_HTH_AF0396-typ3"/>
</dbReference>
<evidence type="ECO:0000313" key="3">
    <source>
        <dbReference type="EMBL" id="MPM24638.1"/>
    </source>
</evidence>
<evidence type="ECO:0000259" key="1">
    <source>
        <dbReference type="Pfam" id="PF08350"/>
    </source>
</evidence>